<feature type="compositionally biased region" description="Basic and acidic residues" evidence="1">
    <location>
        <begin position="34"/>
        <end position="43"/>
    </location>
</feature>
<accession>A0A511DLG7</accession>
<reference evidence="2 3" key="1">
    <citation type="submission" date="2019-07" db="EMBL/GenBank/DDBJ databases">
        <title>Whole genome shotgun sequence of Pseudonocardia sulfidoxydans NBRC 16205.</title>
        <authorList>
            <person name="Hosoyama A."/>
            <person name="Uohara A."/>
            <person name="Ohji S."/>
            <person name="Ichikawa N."/>
        </authorList>
    </citation>
    <scope>NUCLEOTIDE SEQUENCE [LARGE SCALE GENOMIC DNA]</scope>
    <source>
        <strain evidence="2 3">NBRC 16205</strain>
    </source>
</reference>
<feature type="region of interest" description="Disordered" evidence="1">
    <location>
        <begin position="34"/>
        <end position="54"/>
    </location>
</feature>
<dbReference type="AlphaFoldDB" id="A0A511DLG7"/>
<evidence type="ECO:0000313" key="3">
    <source>
        <dbReference type="Proteomes" id="UP000321685"/>
    </source>
</evidence>
<sequence length="414" mass="45776">MAIVLDGWHVKVRVEWMGTPRPVAYCDHLELRPPRRLTDDRPDTPLGASSMPSREDEALRALAEAAIGPGLFHGRECYWASPQRDTVRDADELPCPRPGLVLAVPWFLRRRYPRSDAAILRPETGSHENAPVSLLVLGLPYAGAPDVAAILAGGELGWGLRRNGDARPRAIAQCRVAGDAGPQARAHRRLATSSRTRGLDRRGVRPRRGPRSHRTVWFLNEPEALDDSLTGLLDGRSRTAVVELRLTKNAIEDFLLKTRGAADHGWTSEAANRWRDRCIDMEAAYNNAGHGDDWLTINVDLGAEHVDGPDREDADDARSDVYLAQLAPVAQRWVADRYQVHTPELAPEETALLDILLEGTDGAEPTISEIATRLSITLPAAHIALSNLDQRLRTTSREDLLPAVLWLRNCGDRT</sequence>
<gene>
    <name evidence="2" type="ORF">PSU4_46100</name>
</gene>
<name>A0A511DLG7_9PSEU</name>
<proteinExistence type="predicted"/>
<evidence type="ECO:0000256" key="1">
    <source>
        <dbReference type="SAM" id="MobiDB-lite"/>
    </source>
</evidence>
<feature type="region of interest" description="Disordered" evidence="1">
    <location>
        <begin position="182"/>
        <end position="211"/>
    </location>
</feature>
<organism evidence="2 3">
    <name type="scientific">Pseudonocardia sulfidoxydans NBRC 16205</name>
    <dbReference type="NCBI Taxonomy" id="1223511"/>
    <lineage>
        <taxon>Bacteria</taxon>
        <taxon>Bacillati</taxon>
        <taxon>Actinomycetota</taxon>
        <taxon>Actinomycetes</taxon>
        <taxon>Pseudonocardiales</taxon>
        <taxon>Pseudonocardiaceae</taxon>
        <taxon>Pseudonocardia</taxon>
    </lineage>
</organism>
<evidence type="ECO:0000313" key="2">
    <source>
        <dbReference type="EMBL" id="GEL25656.1"/>
    </source>
</evidence>
<keyword evidence="3" id="KW-1185">Reference proteome</keyword>
<comment type="caution">
    <text evidence="2">The sequence shown here is derived from an EMBL/GenBank/DDBJ whole genome shotgun (WGS) entry which is preliminary data.</text>
</comment>
<protein>
    <submittedName>
        <fullName evidence="2">Uncharacterized protein</fullName>
    </submittedName>
</protein>
<dbReference type="EMBL" id="BJVJ01000060">
    <property type="protein sequence ID" value="GEL25656.1"/>
    <property type="molecule type" value="Genomic_DNA"/>
</dbReference>
<dbReference type="Proteomes" id="UP000321685">
    <property type="component" value="Unassembled WGS sequence"/>
</dbReference>